<evidence type="ECO:0000313" key="1">
    <source>
        <dbReference type="EMBL" id="THB62122.1"/>
    </source>
</evidence>
<keyword evidence="2" id="KW-1185">Reference proteome</keyword>
<protein>
    <submittedName>
        <fullName evidence="1">Uncharacterized protein</fullName>
    </submittedName>
</protein>
<proteinExistence type="predicted"/>
<name>A0A4S3B5H2_9ENTE</name>
<dbReference type="RefSeq" id="WP_136136123.1">
    <property type="nucleotide sequence ID" value="NZ_SDGV01000004.1"/>
</dbReference>
<sequence length="154" mass="18202">MVFFISSFILLAVLVILTYRKSVDSMTTATDRTTPRDVSIEKLLSRKRMNKLEGNWCSLSKSEELYIEKEDDTQIIFRKASIDNPSQLLTFHHAHENWIDFVTDDELTLYRFVFLSNGYISLTMNANREYYEHNQLEFQPVTTEAVEYRRVNDK</sequence>
<organism evidence="1 2">
    <name type="scientific">Vagococcus silagei</name>
    <dbReference type="NCBI Taxonomy" id="2508885"/>
    <lineage>
        <taxon>Bacteria</taxon>
        <taxon>Bacillati</taxon>
        <taxon>Bacillota</taxon>
        <taxon>Bacilli</taxon>
        <taxon>Lactobacillales</taxon>
        <taxon>Enterococcaceae</taxon>
        <taxon>Vagococcus</taxon>
    </lineage>
</organism>
<dbReference type="Proteomes" id="UP000310506">
    <property type="component" value="Unassembled WGS sequence"/>
</dbReference>
<dbReference type="AlphaFoldDB" id="A0A4S3B5H2"/>
<reference evidence="1 2" key="1">
    <citation type="submission" date="2019-01" db="EMBL/GenBank/DDBJ databases">
        <title>Vagococcus silagei sp. nov. isolated from brewer's grain.</title>
        <authorList>
            <person name="Guu J.-R."/>
        </authorList>
    </citation>
    <scope>NUCLEOTIDE SEQUENCE [LARGE SCALE GENOMIC DNA]</scope>
    <source>
        <strain evidence="1 2">2B-2</strain>
    </source>
</reference>
<dbReference type="EMBL" id="SDGV01000004">
    <property type="protein sequence ID" value="THB62122.1"/>
    <property type="molecule type" value="Genomic_DNA"/>
</dbReference>
<evidence type="ECO:0000313" key="2">
    <source>
        <dbReference type="Proteomes" id="UP000310506"/>
    </source>
</evidence>
<gene>
    <name evidence="1" type="ORF">ESZ54_02635</name>
</gene>
<accession>A0A4S3B5H2</accession>
<comment type="caution">
    <text evidence="1">The sequence shown here is derived from an EMBL/GenBank/DDBJ whole genome shotgun (WGS) entry which is preliminary data.</text>
</comment>